<dbReference type="SUPFAM" id="SSF48317">
    <property type="entry name" value="Acid phosphatase/Vanadium-dependent haloperoxidase"/>
    <property type="match status" value="1"/>
</dbReference>
<dbReference type="InterPro" id="IPR000326">
    <property type="entry name" value="PAP2/HPO"/>
</dbReference>
<feature type="domain" description="Phosphatidic acid phosphatase type 2/haloperoxidase" evidence="2">
    <location>
        <begin position="62"/>
        <end position="172"/>
    </location>
</feature>
<dbReference type="PANTHER" id="PTHR14969">
    <property type="entry name" value="SPHINGOSINE-1-PHOSPHATE PHOSPHOHYDROLASE"/>
    <property type="match status" value="1"/>
</dbReference>
<dbReference type="EMBL" id="SOAW01000002">
    <property type="protein sequence ID" value="TDT30902.1"/>
    <property type="molecule type" value="Genomic_DNA"/>
</dbReference>
<dbReference type="Gene3D" id="1.20.144.10">
    <property type="entry name" value="Phosphatidic acid phosphatase type 2/haloperoxidase"/>
    <property type="match status" value="2"/>
</dbReference>
<evidence type="ECO:0000256" key="1">
    <source>
        <dbReference type="SAM" id="Phobius"/>
    </source>
</evidence>
<feature type="transmembrane region" description="Helical" evidence="1">
    <location>
        <begin position="157"/>
        <end position="179"/>
    </location>
</feature>
<dbReference type="Proteomes" id="UP000295371">
    <property type="component" value="Unassembled WGS sequence"/>
</dbReference>
<evidence type="ECO:0000259" key="2">
    <source>
        <dbReference type="SMART" id="SM00014"/>
    </source>
</evidence>
<keyword evidence="1" id="KW-0472">Membrane</keyword>
<feature type="transmembrane region" description="Helical" evidence="1">
    <location>
        <begin position="62"/>
        <end position="83"/>
    </location>
</feature>
<evidence type="ECO:0000313" key="4">
    <source>
        <dbReference type="Proteomes" id="UP000295371"/>
    </source>
</evidence>
<dbReference type="PANTHER" id="PTHR14969:SF13">
    <property type="entry name" value="AT30094P"/>
    <property type="match status" value="1"/>
</dbReference>
<dbReference type="InterPro" id="IPR036938">
    <property type="entry name" value="PAP2/HPO_sf"/>
</dbReference>
<evidence type="ECO:0000313" key="3">
    <source>
        <dbReference type="EMBL" id="TDT30902.1"/>
    </source>
</evidence>
<dbReference type="Pfam" id="PF01569">
    <property type="entry name" value="PAP2"/>
    <property type="match status" value="1"/>
</dbReference>
<keyword evidence="1" id="KW-0812">Transmembrane</keyword>
<reference evidence="3 4" key="1">
    <citation type="submission" date="2019-03" db="EMBL/GenBank/DDBJ databases">
        <title>Genomic Encyclopedia of Archaeal and Bacterial Type Strains, Phase II (KMG-II): from individual species to whole genera.</title>
        <authorList>
            <person name="Goeker M."/>
        </authorList>
    </citation>
    <scope>NUCLEOTIDE SEQUENCE [LARGE SCALE GENOMIC DNA]</scope>
    <source>
        <strain evidence="3 4">DSM 24323</strain>
    </source>
</reference>
<keyword evidence="1" id="KW-1133">Transmembrane helix</keyword>
<feature type="transmembrane region" description="Helical" evidence="1">
    <location>
        <begin position="130"/>
        <end position="151"/>
    </location>
</feature>
<name>A0A4R7J185_9ACTN</name>
<dbReference type="RefSeq" id="WP_133755243.1">
    <property type="nucleotide sequence ID" value="NZ_SOAW01000002.1"/>
</dbReference>
<protein>
    <submittedName>
        <fullName evidence="3">Undecaprenyl-diphosphatase</fullName>
    </submittedName>
</protein>
<keyword evidence="4" id="KW-1185">Reference proteome</keyword>
<feature type="transmembrane region" description="Helical" evidence="1">
    <location>
        <begin position="25"/>
        <end position="50"/>
    </location>
</feature>
<dbReference type="SMART" id="SM00014">
    <property type="entry name" value="acidPPc"/>
    <property type="match status" value="1"/>
</dbReference>
<feature type="transmembrane region" description="Helical" evidence="1">
    <location>
        <begin position="103"/>
        <end position="123"/>
    </location>
</feature>
<organism evidence="3 4">
    <name type="scientific">Naumannella halotolerans</name>
    <dbReference type="NCBI Taxonomy" id="993414"/>
    <lineage>
        <taxon>Bacteria</taxon>
        <taxon>Bacillati</taxon>
        <taxon>Actinomycetota</taxon>
        <taxon>Actinomycetes</taxon>
        <taxon>Propionibacteriales</taxon>
        <taxon>Propionibacteriaceae</taxon>
        <taxon>Naumannella</taxon>
    </lineage>
</organism>
<proteinExistence type="predicted"/>
<dbReference type="AlphaFoldDB" id="A0A4R7J185"/>
<sequence length="193" mass="20583">MLQTDAAVAAWAAATGPQLVWWTPLWWVLSMVLGPWAWRLLAAAWGLWWLLRERGRPSWVGVPWLVVAVLAGGLVPLAVKAVVQRPRPLAALVPVTQTSYPSGHAFAITVAAVVAVLALGAHLHRRGRILFGLLAAVLVVLVCLARVLLVVDNVSDVLAGCALGLVWLGLLRGLSLCWAPGPRAAVGSGTRRR</sequence>
<gene>
    <name evidence="3" type="ORF">CLV29_2309</name>
</gene>
<comment type="caution">
    <text evidence="3">The sequence shown here is derived from an EMBL/GenBank/DDBJ whole genome shotgun (WGS) entry which is preliminary data.</text>
</comment>
<accession>A0A4R7J185</accession>